<accession>A0ACC2FV39</accession>
<name>A0ACC2FV39_DALPE</name>
<reference evidence="1" key="1">
    <citation type="submission" date="2021-05" db="EMBL/GenBank/DDBJ databases">
        <authorList>
            <person name="Pan Q."/>
            <person name="Jouanno E."/>
            <person name="Zahm M."/>
            <person name="Klopp C."/>
            <person name="Cabau C."/>
            <person name="Louis A."/>
            <person name="Berthelot C."/>
            <person name="Parey E."/>
            <person name="Roest Crollius H."/>
            <person name="Montfort J."/>
            <person name="Robinson-Rechavi M."/>
            <person name="Bouchez O."/>
            <person name="Lampietro C."/>
            <person name="Lopez Roques C."/>
            <person name="Donnadieu C."/>
            <person name="Postlethwait J."/>
            <person name="Bobe J."/>
            <person name="Dillon D."/>
            <person name="Chandos A."/>
            <person name="von Hippel F."/>
            <person name="Guiguen Y."/>
        </authorList>
    </citation>
    <scope>NUCLEOTIDE SEQUENCE</scope>
    <source>
        <strain evidence="1">YG-Jan2019</strain>
    </source>
</reference>
<protein>
    <submittedName>
        <fullName evidence="1">Uncharacterized protein</fullName>
    </submittedName>
</protein>
<sequence>MISPRRGLCVILCLVLELPGGGAFLPNFWSRVLTLSWDSYTHQYITEQAILNVTLETLSTTNTLDQAGLGRMYWRTVGEVVHSNAAMDFLSSTRSDPIYHFDSERMEEAIEMLREFWDQTLLS</sequence>
<comment type="caution">
    <text evidence="1">The sequence shown here is derived from an EMBL/GenBank/DDBJ whole genome shotgun (WGS) entry which is preliminary data.</text>
</comment>
<organism evidence="1 2">
    <name type="scientific">Dallia pectoralis</name>
    <name type="common">Alaska blackfish</name>
    <dbReference type="NCBI Taxonomy" id="75939"/>
    <lineage>
        <taxon>Eukaryota</taxon>
        <taxon>Metazoa</taxon>
        <taxon>Chordata</taxon>
        <taxon>Craniata</taxon>
        <taxon>Vertebrata</taxon>
        <taxon>Euteleostomi</taxon>
        <taxon>Actinopterygii</taxon>
        <taxon>Neopterygii</taxon>
        <taxon>Teleostei</taxon>
        <taxon>Protacanthopterygii</taxon>
        <taxon>Esociformes</taxon>
        <taxon>Umbridae</taxon>
        <taxon>Dallia</taxon>
    </lineage>
</organism>
<dbReference type="Proteomes" id="UP001157502">
    <property type="component" value="Chromosome 21"/>
</dbReference>
<feature type="non-terminal residue" evidence="1">
    <location>
        <position position="123"/>
    </location>
</feature>
<evidence type="ECO:0000313" key="2">
    <source>
        <dbReference type="Proteomes" id="UP001157502"/>
    </source>
</evidence>
<proteinExistence type="predicted"/>
<dbReference type="EMBL" id="CM055748">
    <property type="protein sequence ID" value="KAJ7995231.1"/>
    <property type="molecule type" value="Genomic_DNA"/>
</dbReference>
<gene>
    <name evidence="1" type="ORF">DPEC_G00242390</name>
</gene>
<evidence type="ECO:0000313" key="1">
    <source>
        <dbReference type="EMBL" id="KAJ7995231.1"/>
    </source>
</evidence>
<keyword evidence="2" id="KW-1185">Reference proteome</keyword>